<name>S4VWE6_9VIRU</name>
<accession>S4VWE6</accession>
<gene>
    <name evidence="1" type="ORF">pdul_cds_280</name>
</gene>
<organism evidence="1 2">
    <name type="scientific">Pandoravirus dulcis</name>
    <dbReference type="NCBI Taxonomy" id="1349409"/>
    <lineage>
        <taxon>Viruses</taxon>
        <taxon>Pandoravirus</taxon>
    </lineage>
</organism>
<evidence type="ECO:0000313" key="2">
    <source>
        <dbReference type="Proteomes" id="UP000201566"/>
    </source>
</evidence>
<dbReference type="GeneID" id="16513065"/>
<dbReference type="KEGG" id="vg:16513065"/>
<proteinExistence type="predicted"/>
<dbReference type="Proteomes" id="UP000201566">
    <property type="component" value="Segment"/>
</dbReference>
<dbReference type="RefSeq" id="YP_008318928.1">
    <property type="nucleotide sequence ID" value="NC_021858.1"/>
</dbReference>
<dbReference type="EMBL" id="KC977570">
    <property type="protein sequence ID" value="AGO82259.1"/>
    <property type="molecule type" value="Genomic_DNA"/>
</dbReference>
<evidence type="ECO:0000313" key="1">
    <source>
        <dbReference type="EMBL" id="AGO82259.1"/>
    </source>
</evidence>
<protein>
    <submittedName>
        <fullName evidence="1">Uncharacterized protein</fullName>
    </submittedName>
</protein>
<reference evidence="1 2" key="1">
    <citation type="journal article" date="2013" name="Science">
        <title>Pandoraviruses: amoeba viruses with genomes up to 2.5 Mb reaching that of parasitic eukaryotes.</title>
        <authorList>
            <person name="Philippe N."/>
            <person name="Legendre M."/>
            <person name="Doutre G."/>
            <person name="Coute Y."/>
            <person name="Poirot O."/>
            <person name="Lescot M."/>
            <person name="Arslan D."/>
            <person name="Seltzer V."/>
            <person name="Bertaux L."/>
            <person name="Bruley C."/>
            <person name="Garin J."/>
            <person name="Claverie J.M."/>
            <person name="Abergel C."/>
        </authorList>
    </citation>
    <scope>NUCLEOTIDE SEQUENCE [LARGE SCALE GENOMIC DNA]</scope>
    <source>
        <strain evidence="1">Melbourne</strain>
    </source>
</reference>
<sequence>MAAIGVLTDDILYYIVDTYLDDRSLGACLLAWRRFHVLDAARLYQRKYRLATPLALCAAGDMDGFDYVSQRPDLFGRMPSPAERVCAAQTGGHARMTVRLMRDMEPVERLGVRQWSFLALAAALRGPDDRDLAWLCHSDNRPHGPWDDAALVCACAHAMKSGHSHNAVLAALDAIKTLAGLTVAVPRDIWCRLSCVEETPLPSVSPIDVDMVASVLYSHMAGPAARTDYVHELIRRGHLRLLLDLMGDDALTRLLVSTAFRRNTPVSAGDIDSALWLYDHVDTHNMVWDRSASLLRLAAAVARSNRTDLFGGIDSRAAAMHAQFPESARTPDWGHVCVEASVAGHVAATEWALAHCADARAFLSAFEYYRHYEHAVLPVRYQGCSGVACTARSPLVIHRDRRDLFALLMDRRPRPGIPQDEIDARVDIMVDITVQCALSRGDLGVLRRVHAVEPRLVEAAVERMRVSVDSP</sequence>